<evidence type="ECO:0000313" key="4">
    <source>
        <dbReference type="EMBL" id="KAK4452216.1"/>
    </source>
</evidence>
<organism evidence="4 5">
    <name type="scientific">Podospora aff. communis PSN243</name>
    <dbReference type="NCBI Taxonomy" id="3040156"/>
    <lineage>
        <taxon>Eukaryota</taxon>
        <taxon>Fungi</taxon>
        <taxon>Dikarya</taxon>
        <taxon>Ascomycota</taxon>
        <taxon>Pezizomycotina</taxon>
        <taxon>Sordariomycetes</taxon>
        <taxon>Sordariomycetidae</taxon>
        <taxon>Sordariales</taxon>
        <taxon>Podosporaceae</taxon>
        <taxon>Podospora</taxon>
    </lineage>
</organism>
<dbReference type="AlphaFoldDB" id="A0AAV9GV56"/>
<dbReference type="PANTHER" id="PTHR24198:SF165">
    <property type="entry name" value="ANKYRIN REPEAT-CONTAINING PROTEIN-RELATED"/>
    <property type="match status" value="1"/>
</dbReference>
<dbReference type="InterPro" id="IPR002110">
    <property type="entry name" value="Ankyrin_rpt"/>
</dbReference>
<accession>A0AAV9GV56</accession>
<feature type="repeat" description="ANK" evidence="3">
    <location>
        <begin position="197"/>
        <end position="229"/>
    </location>
</feature>
<dbReference type="Pfam" id="PF13637">
    <property type="entry name" value="Ank_4"/>
    <property type="match status" value="1"/>
</dbReference>
<evidence type="ECO:0000256" key="1">
    <source>
        <dbReference type="ARBA" id="ARBA00022737"/>
    </source>
</evidence>
<dbReference type="PANTHER" id="PTHR24198">
    <property type="entry name" value="ANKYRIN REPEAT AND PROTEIN KINASE DOMAIN-CONTAINING PROTEIN"/>
    <property type="match status" value="1"/>
</dbReference>
<evidence type="ECO:0000256" key="2">
    <source>
        <dbReference type="ARBA" id="ARBA00023043"/>
    </source>
</evidence>
<protein>
    <submittedName>
        <fullName evidence="4">Ankyrin repeat-containing domain protein</fullName>
    </submittedName>
</protein>
<proteinExistence type="predicted"/>
<dbReference type="EMBL" id="MU865925">
    <property type="protein sequence ID" value="KAK4452216.1"/>
    <property type="molecule type" value="Genomic_DNA"/>
</dbReference>
<keyword evidence="2 3" id="KW-0040">ANK repeat</keyword>
<dbReference type="SMART" id="SM00248">
    <property type="entry name" value="ANK"/>
    <property type="match status" value="8"/>
</dbReference>
<dbReference type="Proteomes" id="UP001321760">
    <property type="component" value="Unassembled WGS sequence"/>
</dbReference>
<name>A0AAV9GV56_9PEZI</name>
<dbReference type="SUPFAM" id="SSF48403">
    <property type="entry name" value="Ankyrin repeat"/>
    <property type="match status" value="2"/>
</dbReference>
<reference evidence="4" key="2">
    <citation type="submission" date="2023-05" db="EMBL/GenBank/DDBJ databases">
        <authorList>
            <consortium name="Lawrence Berkeley National Laboratory"/>
            <person name="Steindorff A."/>
            <person name="Hensen N."/>
            <person name="Bonometti L."/>
            <person name="Westerberg I."/>
            <person name="Brannstrom I.O."/>
            <person name="Guillou S."/>
            <person name="Cros-Aarteil S."/>
            <person name="Calhoun S."/>
            <person name="Haridas S."/>
            <person name="Kuo A."/>
            <person name="Mondo S."/>
            <person name="Pangilinan J."/>
            <person name="Riley R."/>
            <person name="Labutti K."/>
            <person name="Andreopoulos B."/>
            <person name="Lipzen A."/>
            <person name="Chen C."/>
            <person name="Yanf M."/>
            <person name="Daum C."/>
            <person name="Ng V."/>
            <person name="Clum A."/>
            <person name="Ohm R."/>
            <person name="Martin F."/>
            <person name="Silar P."/>
            <person name="Natvig D."/>
            <person name="Lalanne C."/>
            <person name="Gautier V."/>
            <person name="Ament-Velasquez S.L."/>
            <person name="Kruys A."/>
            <person name="Hutchinson M.I."/>
            <person name="Powell A.J."/>
            <person name="Barry K."/>
            <person name="Miller A.N."/>
            <person name="Grigoriev I.V."/>
            <person name="Debuchy R."/>
            <person name="Gladieux P."/>
            <person name="Thoren M.H."/>
            <person name="Johannesson H."/>
        </authorList>
    </citation>
    <scope>NUCLEOTIDE SEQUENCE</scope>
    <source>
        <strain evidence="4">PSN243</strain>
    </source>
</reference>
<dbReference type="Pfam" id="PF12796">
    <property type="entry name" value="Ank_2"/>
    <property type="match status" value="2"/>
</dbReference>
<dbReference type="InterPro" id="IPR036770">
    <property type="entry name" value="Ankyrin_rpt-contain_sf"/>
</dbReference>
<dbReference type="Gene3D" id="1.25.40.20">
    <property type="entry name" value="Ankyrin repeat-containing domain"/>
    <property type="match status" value="4"/>
</dbReference>
<comment type="caution">
    <text evidence="4">The sequence shown here is derived from an EMBL/GenBank/DDBJ whole genome shotgun (WGS) entry which is preliminary data.</text>
</comment>
<reference evidence="4" key="1">
    <citation type="journal article" date="2023" name="Mol. Phylogenet. Evol.">
        <title>Genome-scale phylogeny and comparative genomics of the fungal order Sordariales.</title>
        <authorList>
            <person name="Hensen N."/>
            <person name="Bonometti L."/>
            <person name="Westerberg I."/>
            <person name="Brannstrom I.O."/>
            <person name="Guillou S."/>
            <person name="Cros-Aarteil S."/>
            <person name="Calhoun S."/>
            <person name="Haridas S."/>
            <person name="Kuo A."/>
            <person name="Mondo S."/>
            <person name="Pangilinan J."/>
            <person name="Riley R."/>
            <person name="LaButti K."/>
            <person name="Andreopoulos B."/>
            <person name="Lipzen A."/>
            <person name="Chen C."/>
            <person name="Yan M."/>
            <person name="Daum C."/>
            <person name="Ng V."/>
            <person name="Clum A."/>
            <person name="Steindorff A."/>
            <person name="Ohm R.A."/>
            <person name="Martin F."/>
            <person name="Silar P."/>
            <person name="Natvig D.O."/>
            <person name="Lalanne C."/>
            <person name="Gautier V."/>
            <person name="Ament-Velasquez S.L."/>
            <person name="Kruys A."/>
            <person name="Hutchinson M.I."/>
            <person name="Powell A.J."/>
            <person name="Barry K."/>
            <person name="Miller A.N."/>
            <person name="Grigoriev I.V."/>
            <person name="Debuchy R."/>
            <person name="Gladieux P."/>
            <person name="Hiltunen Thoren M."/>
            <person name="Johannesson H."/>
        </authorList>
    </citation>
    <scope>NUCLEOTIDE SEQUENCE</scope>
    <source>
        <strain evidence="4">PSN243</strain>
    </source>
</reference>
<keyword evidence="1" id="KW-0677">Repeat</keyword>
<evidence type="ECO:0000313" key="5">
    <source>
        <dbReference type="Proteomes" id="UP001321760"/>
    </source>
</evidence>
<dbReference type="PROSITE" id="PS50088">
    <property type="entry name" value="ANK_REPEAT"/>
    <property type="match status" value="1"/>
</dbReference>
<dbReference type="Pfam" id="PF00023">
    <property type="entry name" value="Ank"/>
    <property type="match status" value="1"/>
</dbReference>
<keyword evidence="5" id="KW-1185">Reference proteome</keyword>
<sequence length="621" mass="67806">MASTSAGPPGPPLQLSSHQGGLKFLPNEVLDMIFAHLVPPNFSNLNGRGVLPLRLACRLFDTFISRHVLKKLDHQQLQRDYRLAGRVTTQWLLATKIAVERGTTGIVASIALAVTSMMLLEREKLGKPFEAEREARLATAACGLAVDYLGPQDVICLLDPEFCNSEQGASTALAEMMRDDSDDEKQTASEIGTNPLHTDGVLQLACYRGKTSLLRVLLESGADPNRNSKHFGSAAYAAAVCGWDDVLALLASNGCRLNEHHGYYGTPFGAASFVGDLNVMKVLARSADFSGLEPRNEYLFLAICQDREDVVQSLLTLQGVEVNERHPENYLRSFRDCFVVRQGTPLEFAASRGQTRIVQLLIAHEDLRPDFGIRKAPAVYGLDYDPRRPCALIIAASNGYTDIVRLLLEKYAIKLDGNYPRYPLVEDDVYKDAPLPLLHSAVKGGHLETMRYLLTRPDIDINHADPFKGSPLVVAIKGGRLGVVQFLVSDPRLEIKAGATVASALRLAIRAQNFDMVRCFVDGNNLNINGSGEAGSLRPLLQVPALVDKRYQVDMTKLLLAHPDINPNIEDGHGRTQLWMAAASGSREIVDLLVAHPKTDPNIKDGQGTTPLHAAVCRGGA</sequence>
<evidence type="ECO:0000256" key="3">
    <source>
        <dbReference type="PROSITE-ProRule" id="PRU00023"/>
    </source>
</evidence>
<gene>
    <name evidence="4" type="ORF">QBC34DRAFT_377712</name>
</gene>